<name>A0A1I4RK92_9HYPH</name>
<accession>A0A1I4RK92</accession>
<gene>
    <name evidence="9" type="primary">pyrF</name>
    <name evidence="9" type="ORF">CXZ10_19410</name>
</gene>
<comment type="caution">
    <text evidence="9">The sequence shown here is derived from an EMBL/GenBank/DDBJ whole genome shotgun (WGS) entry which is preliminary data.</text>
</comment>
<evidence type="ECO:0000256" key="5">
    <source>
        <dbReference type="ARBA" id="ARBA00023239"/>
    </source>
</evidence>
<dbReference type="InterPro" id="IPR013785">
    <property type="entry name" value="Aldolase_TIM"/>
</dbReference>
<dbReference type="UniPathway" id="UPA00070">
    <property type="reaction ID" value="UER00120"/>
</dbReference>
<dbReference type="EC" id="4.1.1.23" evidence="7"/>
<dbReference type="PANTHER" id="PTHR43375:SF1">
    <property type="entry name" value="OROTIDINE 5'-PHOSPHATE DECARBOXYLASE"/>
    <property type="match status" value="1"/>
</dbReference>
<dbReference type="Pfam" id="PF00215">
    <property type="entry name" value="OMPdecase"/>
    <property type="match status" value="1"/>
</dbReference>
<sequence length="283" mass="29623">MGAIPFADRFEAIADRRSPLTVGIDPAPEVLKAWDLPYNAEGVRVFGLEMVEALGDLVGVFKPQIAFFERFGWQGLKSAAEVIGHARSADALVIADIKRMDIGHTIEAYAGAWIGDDAGTPVDAITLGAYMGSGSLKPVVKRAAEHGAGLFVVVRPSNPDGILLQTARQEDDRTVADALADDLTAFNQGALGKTGNGPCGAVVGATLDDADEVLERLPTSLILAPGIGAQGATMADLRSRFGRAAAKRALPNVSRQVAAAGPSRAALREVVERLVDEAFALRG</sequence>
<dbReference type="InterPro" id="IPR018089">
    <property type="entry name" value="OMPdecase_AS"/>
</dbReference>
<keyword evidence="10" id="KW-1185">Reference proteome</keyword>
<comment type="similarity">
    <text evidence="2">Belongs to the OMP decarboxylase family. Type 2 subfamily.</text>
</comment>
<feature type="domain" description="Orotidine 5'-phosphate decarboxylase" evidence="8">
    <location>
        <begin position="19"/>
        <end position="270"/>
    </location>
</feature>
<dbReference type="SMART" id="SM00934">
    <property type="entry name" value="OMPdecase"/>
    <property type="match status" value="1"/>
</dbReference>
<dbReference type="NCBIfam" id="TIGR02127">
    <property type="entry name" value="pyrF_sub2"/>
    <property type="match status" value="1"/>
</dbReference>
<keyword evidence="3" id="KW-0210">Decarboxylase</keyword>
<proteinExistence type="inferred from homology"/>
<dbReference type="InterPro" id="IPR011060">
    <property type="entry name" value="RibuloseP-bd_barrel"/>
</dbReference>
<dbReference type="InterPro" id="IPR011995">
    <property type="entry name" value="OMPdecase_type-2"/>
</dbReference>
<keyword evidence="5" id="KW-0456">Lyase</keyword>
<dbReference type="SUPFAM" id="SSF51366">
    <property type="entry name" value="Ribulose-phoshate binding barrel"/>
    <property type="match status" value="1"/>
</dbReference>
<reference evidence="9 10" key="1">
    <citation type="submission" date="2017-12" db="EMBL/GenBank/DDBJ databases">
        <title>Anaerobic carbon monoxide metabolism by Pleomorphomonas carboxyditropha sp. nov., a new mesophilic hydrogenogenic carboxidotroph.</title>
        <authorList>
            <person name="Esquivel-Elizondo S."/>
            <person name="Krajmalnik-Brown R."/>
        </authorList>
    </citation>
    <scope>NUCLEOTIDE SEQUENCE [LARGE SCALE GENOMIC DNA]</scope>
    <source>
        <strain evidence="9 10">R5-392</strain>
    </source>
</reference>
<dbReference type="GO" id="GO:0004590">
    <property type="term" value="F:orotidine-5'-phosphate decarboxylase activity"/>
    <property type="evidence" value="ECO:0007669"/>
    <property type="project" value="UniProtKB-UniRule"/>
</dbReference>
<evidence type="ECO:0000256" key="4">
    <source>
        <dbReference type="ARBA" id="ARBA00022975"/>
    </source>
</evidence>
<dbReference type="EMBL" id="PJNW01000017">
    <property type="protein sequence ID" value="PKR87516.1"/>
    <property type="molecule type" value="Genomic_DNA"/>
</dbReference>
<evidence type="ECO:0000259" key="8">
    <source>
        <dbReference type="SMART" id="SM00934"/>
    </source>
</evidence>
<dbReference type="Proteomes" id="UP000233491">
    <property type="component" value="Unassembled WGS sequence"/>
</dbReference>
<evidence type="ECO:0000313" key="9">
    <source>
        <dbReference type="EMBL" id="PKR87516.1"/>
    </source>
</evidence>
<dbReference type="AlphaFoldDB" id="A0A1I4RK92"/>
<evidence type="ECO:0000256" key="3">
    <source>
        <dbReference type="ARBA" id="ARBA00022793"/>
    </source>
</evidence>
<evidence type="ECO:0000313" key="10">
    <source>
        <dbReference type="Proteomes" id="UP000233491"/>
    </source>
</evidence>
<evidence type="ECO:0000256" key="6">
    <source>
        <dbReference type="ARBA" id="ARBA00049157"/>
    </source>
</evidence>
<protein>
    <recommendedName>
        <fullName evidence="7">Orotidine-5'-phosphate decarboxylase</fullName>
        <ecNumber evidence="7">4.1.1.23</ecNumber>
    </recommendedName>
</protein>
<evidence type="ECO:0000256" key="1">
    <source>
        <dbReference type="ARBA" id="ARBA00004861"/>
    </source>
</evidence>
<organism evidence="9 10">
    <name type="scientific">Pleomorphomonas diazotrophica</name>
    <dbReference type="NCBI Taxonomy" id="1166257"/>
    <lineage>
        <taxon>Bacteria</taxon>
        <taxon>Pseudomonadati</taxon>
        <taxon>Pseudomonadota</taxon>
        <taxon>Alphaproteobacteria</taxon>
        <taxon>Hyphomicrobiales</taxon>
        <taxon>Pleomorphomonadaceae</taxon>
        <taxon>Pleomorphomonas</taxon>
    </lineage>
</organism>
<evidence type="ECO:0000256" key="2">
    <source>
        <dbReference type="ARBA" id="ARBA00008847"/>
    </source>
</evidence>
<comment type="pathway">
    <text evidence="1">Pyrimidine metabolism; UMP biosynthesis via de novo pathway; UMP from orotate: step 2/2.</text>
</comment>
<dbReference type="RefSeq" id="WP_101291025.1">
    <property type="nucleotide sequence ID" value="NZ_FOUQ01000002.1"/>
</dbReference>
<dbReference type="GO" id="GO:0006207">
    <property type="term" value="P:'de novo' pyrimidine nucleobase biosynthetic process"/>
    <property type="evidence" value="ECO:0007669"/>
    <property type="project" value="InterPro"/>
</dbReference>
<dbReference type="CDD" id="cd04725">
    <property type="entry name" value="OMP_decarboxylase_like"/>
    <property type="match status" value="1"/>
</dbReference>
<dbReference type="InterPro" id="IPR001754">
    <property type="entry name" value="OMPdeCOase_dom"/>
</dbReference>
<dbReference type="OrthoDB" id="9808470at2"/>
<dbReference type="Gene3D" id="3.20.20.70">
    <property type="entry name" value="Aldolase class I"/>
    <property type="match status" value="1"/>
</dbReference>
<keyword evidence="4" id="KW-0665">Pyrimidine biosynthesis</keyword>
<dbReference type="PROSITE" id="PS00156">
    <property type="entry name" value="OMPDECASE"/>
    <property type="match status" value="1"/>
</dbReference>
<comment type="catalytic activity">
    <reaction evidence="6">
        <text>orotidine 5'-phosphate + H(+) = UMP + CO2</text>
        <dbReference type="Rhea" id="RHEA:11596"/>
        <dbReference type="ChEBI" id="CHEBI:15378"/>
        <dbReference type="ChEBI" id="CHEBI:16526"/>
        <dbReference type="ChEBI" id="CHEBI:57538"/>
        <dbReference type="ChEBI" id="CHEBI:57865"/>
        <dbReference type="EC" id="4.1.1.23"/>
    </reaction>
</comment>
<dbReference type="GO" id="GO:0044205">
    <property type="term" value="P:'de novo' UMP biosynthetic process"/>
    <property type="evidence" value="ECO:0007669"/>
    <property type="project" value="UniProtKB-UniPathway"/>
</dbReference>
<evidence type="ECO:0000256" key="7">
    <source>
        <dbReference type="NCBIfam" id="TIGR02127"/>
    </source>
</evidence>
<dbReference type="PANTHER" id="PTHR43375">
    <property type="entry name" value="OROTIDINE 5'-PHOSPHATE DECARBOXYLASE"/>
    <property type="match status" value="1"/>
</dbReference>